<proteinExistence type="predicted"/>
<feature type="domain" description="7,8-dihydro-6-hydroxymethylpterin-pyrophosphokinase" evidence="8">
    <location>
        <begin position="5"/>
        <end position="129"/>
    </location>
</feature>
<dbReference type="InterPro" id="IPR035907">
    <property type="entry name" value="Hppk_sf"/>
</dbReference>
<dbReference type="UniPathway" id="UPA00077">
    <property type="reaction ID" value="UER00155"/>
</dbReference>
<comment type="pathway">
    <text evidence="1">Cofactor biosynthesis; tetrahydrofolate biosynthesis; 2-amino-4-hydroxy-6-hydroxymethyl-7,8-dihydropteridine diphosphate from 7,8-dihydroneopterin triphosphate: step 4/4.</text>
</comment>
<gene>
    <name evidence="9" type="ORF">METZ01_LOCUS72063</name>
</gene>
<evidence type="ECO:0000259" key="8">
    <source>
        <dbReference type="Pfam" id="PF01288"/>
    </source>
</evidence>
<dbReference type="Gene3D" id="3.30.70.560">
    <property type="entry name" value="7,8-Dihydro-6-hydroxymethylpterin-pyrophosphokinase HPPK"/>
    <property type="match status" value="1"/>
</dbReference>
<dbReference type="GO" id="GO:0016301">
    <property type="term" value="F:kinase activity"/>
    <property type="evidence" value="ECO:0007669"/>
    <property type="project" value="UniProtKB-KW"/>
</dbReference>
<dbReference type="Pfam" id="PF01288">
    <property type="entry name" value="HPPK"/>
    <property type="match status" value="1"/>
</dbReference>
<dbReference type="NCBIfam" id="TIGR01498">
    <property type="entry name" value="folK"/>
    <property type="match status" value="1"/>
</dbReference>
<keyword evidence="3" id="KW-0808">Transferase</keyword>
<name>A0A381TTP0_9ZZZZ</name>
<keyword evidence="5" id="KW-0418">Kinase</keyword>
<dbReference type="EC" id="2.7.6.3" evidence="2"/>
<sequence>MEEVYIGIGSNLEPIKNIKKAKKELKKYFKCYFSKTYPYKSMGFKGPDFLNLVAKFSTNLDLIEVQKIFSKIETLLGRGENQHGLSNRVIDIDILLFGNKVLDEGRRSLPHKNLNDCRFVLEPLVELSPNENHPIHKKTFKEILDNIDQ</sequence>
<keyword evidence="7" id="KW-0289">Folate biosynthesis</keyword>
<evidence type="ECO:0000256" key="4">
    <source>
        <dbReference type="ARBA" id="ARBA00022741"/>
    </source>
</evidence>
<dbReference type="EMBL" id="UINC01005121">
    <property type="protein sequence ID" value="SVA19209.1"/>
    <property type="molecule type" value="Genomic_DNA"/>
</dbReference>
<dbReference type="GO" id="GO:0046654">
    <property type="term" value="P:tetrahydrofolate biosynthetic process"/>
    <property type="evidence" value="ECO:0007669"/>
    <property type="project" value="UniProtKB-UniPathway"/>
</dbReference>
<keyword evidence="4" id="KW-0547">Nucleotide-binding</keyword>
<dbReference type="PANTHER" id="PTHR43071">
    <property type="entry name" value="2-AMINO-4-HYDROXY-6-HYDROXYMETHYLDIHYDROPTERIDINE PYROPHOSPHOKINASE"/>
    <property type="match status" value="1"/>
</dbReference>
<dbReference type="InterPro" id="IPR000550">
    <property type="entry name" value="Hppk"/>
</dbReference>
<organism evidence="9">
    <name type="scientific">marine metagenome</name>
    <dbReference type="NCBI Taxonomy" id="408172"/>
    <lineage>
        <taxon>unclassified sequences</taxon>
        <taxon>metagenomes</taxon>
        <taxon>ecological metagenomes</taxon>
    </lineage>
</organism>
<evidence type="ECO:0000256" key="5">
    <source>
        <dbReference type="ARBA" id="ARBA00022777"/>
    </source>
</evidence>
<accession>A0A381TTP0</accession>
<evidence type="ECO:0000256" key="6">
    <source>
        <dbReference type="ARBA" id="ARBA00022840"/>
    </source>
</evidence>
<dbReference type="GO" id="GO:0003848">
    <property type="term" value="F:2-amino-4-hydroxy-6-hydroxymethyldihydropteridine diphosphokinase activity"/>
    <property type="evidence" value="ECO:0007669"/>
    <property type="project" value="UniProtKB-EC"/>
</dbReference>
<dbReference type="GO" id="GO:0005524">
    <property type="term" value="F:ATP binding"/>
    <property type="evidence" value="ECO:0007669"/>
    <property type="project" value="UniProtKB-KW"/>
</dbReference>
<dbReference type="CDD" id="cd00483">
    <property type="entry name" value="HPPK"/>
    <property type="match status" value="1"/>
</dbReference>
<evidence type="ECO:0000256" key="7">
    <source>
        <dbReference type="ARBA" id="ARBA00022909"/>
    </source>
</evidence>
<dbReference type="SUPFAM" id="SSF55083">
    <property type="entry name" value="6-hydroxymethyl-7,8-dihydropterin pyrophosphokinase, HPPK"/>
    <property type="match status" value="1"/>
</dbReference>
<evidence type="ECO:0000313" key="9">
    <source>
        <dbReference type="EMBL" id="SVA19209.1"/>
    </source>
</evidence>
<dbReference type="PANTHER" id="PTHR43071:SF1">
    <property type="entry name" value="2-AMINO-4-HYDROXY-6-HYDROXYMETHYLDIHYDROPTERIDINE PYROPHOSPHOKINASE"/>
    <property type="match status" value="1"/>
</dbReference>
<evidence type="ECO:0000256" key="3">
    <source>
        <dbReference type="ARBA" id="ARBA00022679"/>
    </source>
</evidence>
<dbReference type="AlphaFoldDB" id="A0A381TTP0"/>
<keyword evidence="6" id="KW-0067">ATP-binding</keyword>
<dbReference type="GO" id="GO:0046656">
    <property type="term" value="P:folic acid biosynthetic process"/>
    <property type="evidence" value="ECO:0007669"/>
    <property type="project" value="UniProtKB-KW"/>
</dbReference>
<reference evidence="9" key="1">
    <citation type="submission" date="2018-05" db="EMBL/GenBank/DDBJ databases">
        <authorList>
            <person name="Lanie J.A."/>
            <person name="Ng W.-L."/>
            <person name="Kazmierczak K.M."/>
            <person name="Andrzejewski T.M."/>
            <person name="Davidsen T.M."/>
            <person name="Wayne K.J."/>
            <person name="Tettelin H."/>
            <person name="Glass J.I."/>
            <person name="Rusch D."/>
            <person name="Podicherti R."/>
            <person name="Tsui H.-C.T."/>
            <person name="Winkler M.E."/>
        </authorList>
    </citation>
    <scope>NUCLEOTIDE SEQUENCE</scope>
</reference>
<evidence type="ECO:0000256" key="2">
    <source>
        <dbReference type="ARBA" id="ARBA00013253"/>
    </source>
</evidence>
<protein>
    <recommendedName>
        <fullName evidence="2">2-amino-4-hydroxy-6-hydroxymethyldihydropteridine diphosphokinase</fullName>
        <ecNumber evidence="2">2.7.6.3</ecNumber>
    </recommendedName>
</protein>
<evidence type="ECO:0000256" key="1">
    <source>
        <dbReference type="ARBA" id="ARBA00005051"/>
    </source>
</evidence>